<dbReference type="PANTHER" id="PTHR11214">
    <property type="entry name" value="BETA-1,3-N-ACETYLGLUCOSAMINYLTRANSFERASE"/>
    <property type="match status" value="1"/>
</dbReference>
<keyword evidence="7 11" id="KW-1133">Transmembrane helix</keyword>
<keyword evidence="6" id="KW-0735">Signal-anchor</keyword>
<comment type="similarity">
    <text evidence="2">Belongs to the glycosyltransferase 31 family.</text>
</comment>
<dbReference type="GO" id="GO:0016758">
    <property type="term" value="F:hexosyltransferase activity"/>
    <property type="evidence" value="ECO:0007669"/>
    <property type="project" value="InterPro"/>
</dbReference>
<evidence type="ECO:0000313" key="12">
    <source>
        <dbReference type="EMBL" id="KPA74857.1"/>
    </source>
</evidence>
<evidence type="ECO:0000256" key="8">
    <source>
        <dbReference type="ARBA" id="ARBA00023034"/>
    </source>
</evidence>
<name>A0A0M9FS39_LEPPY</name>
<feature type="transmembrane region" description="Helical" evidence="11">
    <location>
        <begin position="114"/>
        <end position="138"/>
    </location>
</feature>
<keyword evidence="9 11" id="KW-0472">Membrane</keyword>
<keyword evidence="13" id="KW-1185">Reference proteome</keyword>
<keyword evidence="3" id="KW-0328">Glycosyltransferase</keyword>
<evidence type="ECO:0000256" key="7">
    <source>
        <dbReference type="ARBA" id="ARBA00022989"/>
    </source>
</evidence>
<organism evidence="12 13">
    <name type="scientific">Leptomonas pyrrhocoris</name>
    <name type="common">Firebug parasite</name>
    <dbReference type="NCBI Taxonomy" id="157538"/>
    <lineage>
        <taxon>Eukaryota</taxon>
        <taxon>Discoba</taxon>
        <taxon>Euglenozoa</taxon>
        <taxon>Kinetoplastea</taxon>
        <taxon>Metakinetoplastina</taxon>
        <taxon>Trypanosomatida</taxon>
        <taxon>Trypanosomatidae</taxon>
        <taxon>Leishmaniinae</taxon>
        <taxon>Leptomonas</taxon>
    </lineage>
</organism>
<comment type="subcellular location">
    <subcellularLocation>
        <location evidence="1">Golgi apparatus membrane</location>
        <topology evidence="1">Single-pass type II membrane protein</topology>
    </subcellularLocation>
</comment>
<evidence type="ECO:0000313" key="13">
    <source>
        <dbReference type="Proteomes" id="UP000037923"/>
    </source>
</evidence>
<feature type="region of interest" description="Disordered" evidence="10">
    <location>
        <begin position="1"/>
        <end position="59"/>
    </location>
</feature>
<accession>A0A0M9FS39</accession>
<dbReference type="VEuPathDB" id="TriTrypDB:LpyrH10_27_0240"/>
<keyword evidence="8" id="KW-0333">Golgi apparatus</keyword>
<dbReference type="EMBL" id="LGTL01000027">
    <property type="protein sequence ID" value="KPA74857.1"/>
    <property type="molecule type" value="Genomic_DNA"/>
</dbReference>
<evidence type="ECO:0000256" key="4">
    <source>
        <dbReference type="ARBA" id="ARBA00022679"/>
    </source>
</evidence>
<dbReference type="OMA" id="SATECAY"/>
<evidence type="ECO:0000256" key="3">
    <source>
        <dbReference type="ARBA" id="ARBA00022676"/>
    </source>
</evidence>
<dbReference type="RefSeq" id="XP_015653296.1">
    <property type="nucleotide sequence ID" value="XM_015808011.1"/>
</dbReference>
<keyword evidence="4" id="KW-0808">Transferase</keyword>
<evidence type="ECO:0000256" key="9">
    <source>
        <dbReference type="ARBA" id="ARBA00023136"/>
    </source>
</evidence>
<dbReference type="RefSeq" id="XP_015653295.1">
    <property type="nucleotide sequence ID" value="XM_015808010.1"/>
</dbReference>
<dbReference type="AlphaFoldDB" id="A0A0M9FS39"/>
<evidence type="ECO:0000256" key="6">
    <source>
        <dbReference type="ARBA" id="ARBA00022968"/>
    </source>
</evidence>
<evidence type="ECO:0000256" key="11">
    <source>
        <dbReference type="SAM" id="Phobius"/>
    </source>
</evidence>
<dbReference type="InterPro" id="IPR002659">
    <property type="entry name" value="Glyco_trans_31"/>
</dbReference>
<dbReference type="OrthoDB" id="2139606at2759"/>
<evidence type="ECO:0000256" key="5">
    <source>
        <dbReference type="ARBA" id="ARBA00022692"/>
    </source>
</evidence>
<dbReference type="GeneID" id="26909152"/>
<dbReference type="GO" id="GO:0000139">
    <property type="term" value="C:Golgi membrane"/>
    <property type="evidence" value="ECO:0007669"/>
    <property type="project" value="UniProtKB-SubCell"/>
</dbReference>
<reference evidence="12 13" key="1">
    <citation type="submission" date="2015-07" db="EMBL/GenBank/DDBJ databases">
        <title>High-quality genome of monoxenous trypanosomatid Leptomonas pyrrhocoris.</title>
        <authorList>
            <person name="Flegontov P."/>
            <person name="Butenko A."/>
            <person name="Firsov S."/>
            <person name="Vlcek C."/>
            <person name="Logacheva M.D."/>
            <person name="Field M."/>
            <person name="Filatov D."/>
            <person name="Flegontova O."/>
            <person name="Gerasimov E."/>
            <person name="Jackson A.P."/>
            <person name="Kelly S."/>
            <person name="Opperdoes F."/>
            <person name="O'Reilly A."/>
            <person name="Votypka J."/>
            <person name="Yurchenko V."/>
            <person name="Lukes J."/>
        </authorList>
    </citation>
    <scope>NUCLEOTIDE SEQUENCE [LARGE SCALE GENOMIC DNA]</scope>
    <source>
        <strain evidence="12">H10</strain>
    </source>
</reference>
<dbReference type="Proteomes" id="UP000037923">
    <property type="component" value="Unassembled WGS sequence"/>
</dbReference>
<sequence length="833" mass="92132">MQKLATVVSAPSWVQRRGDARTSPPPDAFISAGSAVRDRTDSDSAIAPPPRHDEELPPTNGSTFLHYINGLVRRRPVNASGTHAAHSKLSTWNESGVAAAAGRSGRCRHRRLQCVLLLIFLLCLLSMLLLIPAVHGILCFSPNSAPSSPTPPPQHAVKSSPSPPLWSVLVHHKDAVDRFSQFPRGRCFLFFFCEPVRWTLQLPSWTLHVVDPACVECTDRGSYAEALPATSPALELANGAVFASPAAPLGRIGPMLLAMASVTNAVNIAAETPKWAWMQFANSGAPRLARPVRAPYLAVMGVPSTDNANRASLREAQRQTWMSYSEVARASNGFRGALLVLHLLAHVEPVGQSKSATASTVALLAPVNASHLLPSRAEWVTLSSVRLATEKAMAAATEQGGATVPRVRYTMPRMALRADWPSVHGYDSPCSHAYRATVGGAPGEETDPLPYLTEALSLPVVPAFVSPAQFVCYASASLWQEALEHRNVIWIDMMTDRRPTTDKKLGQNKNWGLPVEVGMSQKLILWLEYAYHAFPDVSYIMKGDDDAYLKVPQYLNDVRFLHSEKGKPILSREEVRLMPRDTIPLANESMCTYWGSTRSYHEVLFNAGMCFMLHRKLAQAVLEPSMAAASKPATPEDAGDGRGNNLQVRLALKEFDPSLSNVYRRTRYQVEDIMAGTMIKHHRARAEELCWNNTVYYVRESLARFHDLRVGRARSVRWTSVVVHRCSATDFHFIHYYFTHAHRMPVLVNATNAEEEAAAQRSAWAWVAQQKLKMPQYNTWDDTPSVQWVPREGAQKTAAHVIVPGDAVAVYMHGYAPYSNAKYEVRNGYISTP</sequence>
<gene>
    <name evidence="12" type="ORF">ABB37_08869</name>
</gene>
<dbReference type="EMBL" id="LGTL01000027">
    <property type="protein sequence ID" value="KPA74856.1"/>
    <property type="molecule type" value="Genomic_DNA"/>
</dbReference>
<evidence type="ECO:0000256" key="10">
    <source>
        <dbReference type="SAM" id="MobiDB-lite"/>
    </source>
</evidence>
<keyword evidence="5 11" id="KW-0812">Transmembrane</keyword>
<evidence type="ECO:0000256" key="1">
    <source>
        <dbReference type="ARBA" id="ARBA00004323"/>
    </source>
</evidence>
<comment type="caution">
    <text evidence="12">The sequence shown here is derived from an EMBL/GenBank/DDBJ whole genome shotgun (WGS) entry which is preliminary data.</text>
</comment>
<proteinExistence type="inferred from homology"/>
<dbReference type="PANTHER" id="PTHR11214:SF351">
    <property type="entry name" value="BETA-1,3-GALACTOSYLTRANSFERASE PVG3"/>
    <property type="match status" value="1"/>
</dbReference>
<protein>
    <submittedName>
        <fullName evidence="12">Unspecified product</fullName>
    </submittedName>
</protein>
<evidence type="ECO:0000256" key="2">
    <source>
        <dbReference type="ARBA" id="ARBA00008661"/>
    </source>
</evidence>